<dbReference type="GeneID" id="17250131"/>
<evidence type="ECO:0000313" key="1">
    <source>
        <dbReference type="EnsemblProtists" id="EOD03979"/>
    </source>
</evidence>
<keyword evidence="2" id="KW-1185">Reference proteome</keyword>
<proteinExistence type="predicted"/>
<dbReference type="Proteomes" id="UP000013827">
    <property type="component" value="Unassembled WGS sequence"/>
</dbReference>
<dbReference type="PaxDb" id="2903-EOD03979"/>
<name>A0A0D3HY94_EMIH1</name>
<evidence type="ECO:0000313" key="2">
    <source>
        <dbReference type="Proteomes" id="UP000013827"/>
    </source>
</evidence>
<organism evidence="1 2">
    <name type="scientific">Emiliania huxleyi (strain CCMP1516)</name>
    <dbReference type="NCBI Taxonomy" id="280463"/>
    <lineage>
        <taxon>Eukaryota</taxon>
        <taxon>Haptista</taxon>
        <taxon>Haptophyta</taxon>
        <taxon>Prymnesiophyceae</taxon>
        <taxon>Isochrysidales</taxon>
        <taxon>Noelaerhabdaceae</taxon>
        <taxon>Emiliania</taxon>
    </lineage>
</organism>
<dbReference type="HOGENOM" id="CLU_2077532_0_0_1"/>
<dbReference type="RefSeq" id="XP_005756408.1">
    <property type="nucleotide sequence ID" value="XM_005756351.1"/>
</dbReference>
<dbReference type="EnsemblProtists" id="EOD03979">
    <property type="protein sequence ID" value="EOD03979"/>
    <property type="gene ID" value="EMIHUDRAFT_250753"/>
</dbReference>
<protein>
    <submittedName>
        <fullName evidence="1">Uncharacterized protein</fullName>
    </submittedName>
</protein>
<dbReference type="KEGG" id="ehx:EMIHUDRAFT_250753"/>
<dbReference type="AlphaFoldDB" id="A0A0D3HY94"/>
<reference evidence="1" key="2">
    <citation type="submission" date="2024-10" db="UniProtKB">
        <authorList>
            <consortium name="EnsemblProtists"/>
        </authorList>
    </citation>
    <scope>IDENTIFICATION</scope>
</reference>
<reference evidence="2" key="1">
    <citation type="journal article" date="2013" name="Nature">
        <title>Pan genome of the phytoplankton Emiliania underpins its global distribution.</title>
        <authorList>
            <person name="Read B.A."/>
            <person name="Kegel J."/>
            <person name="Klute M.J."/>
            <person name="Kuo A."/>
            <person name="Lefebvre S.C."/>
            <person name="Maumus F."/>
            <person name="Mayer C."/>
            <person name="Miller J."/>
            <person name="Monier A."/>
            <person name="Salamov A."/>
            <person name="Young J."/>
            <person name="Aguilar M."/>
            <person name="Claverie J.M."/>
            <person name="Frickenhaus S."/>
            <person name="Gonzalez K."/>
            <person name="Herman E.K."/>
            <person name="Lin Y.C."/>
            <person name="Napier J."/>
            <person name="Ogata H."/>
            <person name="Sarno A.F."/>
            <person name="Shmutz J."/>
            <person name="Schroeder D."/>
            <person name="de Vargas C."/>
            <person name="Verret F."/>
            <person name="von Dassow P."/>
            <person name="Valentin K."/>
            <person name="Van de Peer Y."/>
            <person name="Wheeler G."/>
            <person name="Dacks J.B."/>
            <person name="Delwiche C.F."/>
            <person name="Dyhrman S.T."/>
            <person name="Glockner G."/>
            <person name="John U."/>
            <person name="Richards T."/>
            <person name="Worden A.Z."/>
            <person name="Zhang X."/>
            <person name="Grigoriev I.V."/>
            <person name="Allen A.E."/>
            <person name="Bidle K."/>
            <person name="Borodovsky M."/>
            <person name="Bowler C."/>
            <person name="Brownlee C."/>
            <person name="Cock J.M."/>
            <person name="Elias M."/>
            <person name="Gladyshev V.N."/>
            <person name="Groth M."/>
            <person name="Guda C."/>
            <person name="Hadaegh A."/>
            <person name="Iglesias-Rodriguez M.D."/>
            <person name="Jenkins J."/>
            <person name="Jones B.M."/>
            <person name="Lawson T."/>
            <person name="Leese F."/>
            <person name="Lindquist E."/>
            <person name="Lobanov A."/>
            <person name="Lomsadze A."/>
            <person name="Malik S.B."/>
            <person name="Marsh M.E."/>
            <person name="Mackinder L."/>
            <person name="Mock T."/>
            <person name="Mueller-Roeber B."/>
            <person name="Pagarete A."/>
            <person name="Parker M."/>
            <person name="Probert I."/>
            <person name="Quesneville H."/>
            <person name="Raines C."/>
            <person name="Rensing S.A."/>
            <person name="Riano-Pachon D.M."/>
            <person name="Richier S."/>
            <person name="Rokitta S."/>
            <person name="Shiraiwa Y."/>
            <person name="Soanes D.M."/>
            <person name="van der Giezen M."/>
            <person name="Wahlund T.M."/>
            <person name="Williams B."/>
            <person name="Wilson W."/>
            <person name="Wolfe G."/>
            <person name="Wurch L.L."/>
        </authorList>
    </citation>
    <scope>NUCLEOTIDE SEQUENCE</scope>
</reference>
<sequence length="118" mass="11816">MAVGALRLLAGDAAVILAVDRSATRRALLAPFLRDWLSAGAEWGTALRAGPLPAACDKLLTVSASGTAEGLGMDKKFISTSSVVTSYTQASGTAEGLAASFALLAAGAGLRAPLSIAR</sequence>
<accession>A0A0D3HY94</accession>